<sequence length="640" mass="72557">MSKAINLVTTKAVTVPVHFNRSTPPSVDEWLKQSLEVFDANLEGAEKAYKLWPTTKARHTNHCSESTETALQALRASMILHRYALSTAKESAIKGITTLDQADETATEAVKAWEKACDSNEVNEAVAQLSAIIAKIEQIPSEKDETPQSEGELVQEWLTQTESPIMKGERASDQSGANSTKSSEHCSKVFQDDDLESQVQGNRRCSTTDEEEIRILELSDAMHEQRELEKDLERRQTSLQVNAQKRAELSKKMVEHLNEMKEVDTLLRQTMVSQVADSQALRQIRRETDEKQMKIAEIAAATSDIRQRNQLLNGQTENVYESQHQNAPIISSPEGVQEQHILTLTNALLELTEKVESLKRATEHPKSEWEHTPAPRHDPLYTIRTMDKETTWKSEMGKGEFSEDYERALKNDKRYHSEPAVFPRTPVPPLPIGSSVMHSRELAKQTKIETIPNQRVELIERRKYELEEEGLVIPSRKSPAGLIDEGTSNLAQLPEGYEDEENTERETNTESDDSDPERNESENTPLTAQTNPKRTRAMLSRKAKSRWINYVCAAEVRGTQRVPEDTPDPKVNTPSAYSKSYTTREELVEATRVIMLRRPKLRRSYTLPPDRCIFSEPASFQTPPPRSVVNSPFGMNSQPF</sequence>
<feature type="compositionally biased region" description="Polar residues" evidence="1">
    <location>
        <begin position="628"/>
        <end position="640"/>
    </location>
</feature>
<evidence type="ECO:0000313" key="2">
    <source>
        <dbReference type="EnsemblMetazoa" id="CJA23966.1"/>
    </source>
</evidence>
<feature type="compositionally biased region" description="Polar residues" evidence="1">
    <location>
        <begin position="522"/>
        <end position="532"/>
    </location>
</feature>
<feature type="region of interest" description="Disordered" evidence="1">
    <location>
        <begin position="161"/>
        <end position="209"/>
    </location>
</feature>
<organism evidence="2 3">
    <name type="scientific">Caenorhabditis japonica</name>
    <dbReference type="NCBI Taxonomy" id="281687"/>
    <lineage>
        <taxon>Eukaryota</taxon>
        <taxon>Metazoa</taxon>
        <taxon>Ecdysozoa</taxon>
        <taxon>Nematoda</taxon>
        <taxon>Chromadorea</taxon>
        <taxon>Rhabditida</taxon>
        <taxon>Rhabditina</taxon>
        <taxon>Rhabditomorpha</taxon>
        <taxon>Rhabditoidea</taxon>
        <taxon>Rhabditidae</taxon>
        <taxon>Peloderinae</taxon>
        <taxon>Caenorhabditis</taxon>
    </lineage>
</organism>
<reference evidence="2" key="2">
    <citation type="submission" date="2022-06" db="UniProtKB">
        <authorList>
            <consortium name="EnsemblMetazoa"/>
        </authorList>
    </citation>
    <scope>IDENTIFICATION</scope>
    <source>
        <strain evidence="2">DF5081</strain>
    </source>
</reference>
<dbReference type="Proteomes" id="UP000005237">
    <property type="component" value="Unassembled WGS sequence"/>
</dbReference>
<evidence type="ECO:0000256" key="1">
    <source>
        <dbReference type="SAM" id="MobiDB-lite"/>
    </source>
</evidence>
<name>A0A8R1IB67_CAEJA</name>
<protein>
    <submittedName>
        <fullName evidence="2">Uncharacterized protein</fullName>
    </submittedName>
</protein>
<feature type="region of interest" description="Disordered" evidence="1">
    <location>
        <begin position="477"/>
        <end position="538"/>
    </location>
</feature>
<reference evidence="3" key="1">
    <citation type="submission" date="2010-08" db="EMBL/GenBank/DDBJ databases">
        <authorList>
            <consortium name="Caenorhabditis japonica Sequencing Consortium"/>
            <person name="Wilson R.K."/>
        </authorList>
    </citation>
    <scope>NUCLEOTIDE SEQUENCE [LARGE SCALE GENOMIC DNA]</scope>
    <source>
        <strain evidence="3">DF5081</strain>
    </source>
</reference>
<feature type="compositionally biased region" description="Basic and acidic residues" evidence="1">
    <location>
        <begin position="182"/>
        <end position="191"/>
    </location>
</feature>
<feature type="compositionally biased region" description="Acidic residues" evidence="1">
    <location>
        <begin position="496"/>
        <end position="515"/>
    </location>
</feature>
<accession>A0A8R1IB67</accession>
<evidence type="ECO:0000313" key="3">
    <source>
        <dbReference type="Proteomes" id="UP000005237"/>
    </source>
</evidence>
<keyword evidence="3" id="KW-1185">Reference proteome</keyword>
<proteinExistence type="predicted"/>
<dbReference type="AlphaFoldDB" id="A0A8R1IB67"/>
<feature type="region of interest" description="Disordered" evidence="1">
    <location>
        <begin position="616"/>
        <end position="640"/>
    </location>
</feature>
<dbReference type="EnsemblMetazoa" id="CJA23966.1">
    <property type="protein sequence ID" value="CJA23966.1"/>
    <property type="gene ID" value="WBGene00179538"/>
</dbReference>